<dbReference type="InterPro" id="IPR036259">
    <property type="entry name" value="MFS_trans_sf"/>
</dbReference>
<evidence type="ECO:0000259" key="7">
    <source>
        <dbReference type="PROSITE" id="PS50850"/>
    </source>
</evidence>
<reference evidence="8 9" key="1">
    <citation type="submission" date="2018-11" db="EMBL/GenBank/DDBJ databases">
        <title>Genome sequence of Saitozyma podzolica DSM 27192.</title>
        <authorList>
            <person name="Aliyu H."/>
            <person name="Gorte O."/>
            <person name="Ochsenreither K."/>
        </authorList>
    </citation>
    <scope>NUCLEOTIDE SEQUENCE [LARGE SCALE GENOMIC DNA]</scope>
    <source>
        <strain evidence="8 9">DSM 27192</strain>
    </source>
</reference>
<evidence type="ECO:0000256" key="2">
    <source>
        <dbReference type="ARBA" id="ARBA00010992"/>
    </source>
</evidence>
<feature type="transmembrane region" description="Helical" evidence="6">
    <location>
        <begin position="474"/>
        <end position="491"/>
    </location>
</feature>
<evidence type="ECO:0000256" key="1">
    <source>
        <dbReference type="ARBA" id="ARBA00004141"/>
    </source>
</evidence>
<evidence type="ECO:0000256" key="5">
    <source>
        <dbReference type="ARBA" id="ARBA00023136"/>
    </source>
</evidence>
<dbReference type="Proteomes" id="UP000279259">
    <property type="component" value="Unassembled WGS sequence"/>
</dbReference>
<dbReference type="InterPro" id="IPR050360">
    <property type="entry name" value="MFS_Sugar_Transporters"/>
</dbReference>
<dbReference type="InterPro" id="IPR005829">
    <property type="entry name" value="Sugar_transporter_CS"/>
</dbReference>
<comment type="similarity">
    <text evidence="2">Belongs to the major facilitator superfamily. Sugar transporter (TC 2.A.1.1) family.</text>
</comment>
<feature type="transmembrane region" description="Helical" evidence="6">
    <location>
        <begin position="154"/>
        <end position="175"/>
    </location>
</feature>
<evidence type="ECO:0000256" key="3">
    <source>
        <dbReference type="ARBA" id="ARBA00022692"/>
    </source>
</evidence>
<dbReference type="GO" id="GO:0016020">
    <property type="term" value="C:membrane"/>
    <property type="evidence" value="ECO:0007669"/>
    <property type="project" value="UniProtKB-SubCell"/>
</dbReference>
<organism evidence="8 9">
    <name type="scientific">Saitozyma podzolica</name>
    <dbReference type="NCBI Taxonomy" id="1890683"/>
    <lineage>
        <taxon>Eukaryota</taxon>
        <taxon>Fungi</taxon>
        <taxon>Dikarya</taxon>
        <taxon>Basidiomycota</taxon>
        <taxon>Agaricomycotina</taxon>
        <taxon>Tremellomycetes</taxon>
        <taxon>Tremellales</taxon>
        <taxon>Trimorphomycetaceae</taxon>
        <taxon>Saitozyma</taxon>
    </lineage>
</organism>
<proteinExistence type="inferred from homology"/>
<evidence type="ECO:0000256" key="6">
    <source>
        <dbReference type="SAM" id="Phobius"/>
    </source>
</evidence>
<protein>
    <recommendedName>
        <fullName evidence="7">Major facilitator superfamily (MFS) profile domain-containing protein</fullName>
    </recommendedName>
</protein>
<keyword evidence="3 6" id="KW-0812">Transmembrane</keyword>
<feature type="transmembrane region" description="Helical" evidence="6">
    <location>
        <begin position="129"/>
        <end position="148"/>
    </location>
</feature>
<feature type="transmembrane region" description="Helical" evidence="6">
    <location>
        <begin position="404"/>
        <end position="427"/>
    </location>
</feature>
<comment type="subcellular location">
    <subcellularLocation>
        <location evidence="1">Membrane</location>
        <topology evidence="1">Multi-pass membrane protein</topology>
    </subcellularLocation>
</comment>
<feature type="transmembrane region" description="Helical" evidence="6">
    <location>
        <begin position="102"/>
        <end position="122"/>
    </location>
</feature>
<dbReference type="PROSITE" id="PS00217">
    <property type="entry name" value="SUGAR_TRANSPORT_2"/>
    <property type="match status" value="1"/>
</dbReference>
<dbReference type="Pfam" id="PF00083">
    <property type="entry name" value="Sugar_tr"/>
    <property type="match status" value="1"/>
</dbReference>
<feature type="transmembrane region" description="Helical" evidence="6">
    <location>
        <begin position="187"/>
        <end position="210"/>
    </location>
</feature>
<accession>A0A427XPW8</accession>
<feature type="transmembrane region" description="Helical" evidence="6">
    <location>
        <begin position="374"/>
        <end position="392"/>
    </location>
</feature>
<keyword evidence="9" id="KW-1185">Reference proteome</keyword>
<dbReference type="PROSITE" id="PS00216">
    <property type="entry name" value="SUGAR_TRANSPORT_1"/>
    <property type="match status" value="1"/>
</dbReference>
<evidence type="ECO:0000313" key="9">
    <source>
        <dbReference type="Proteomes" id="UP000279259"/>
    </source>
</evidence>
<dbReference type="InterPro" id="IPR005828">
    <property type="entry name" value="MFS_sugar_transport-like"/>
</dbReference>
<sequence length="532" mass="58666">MNTEQEDKIELQQVETAVLARTGSLPLKPDAAVELRSRLDNLPVAAALKVYWRLSVLCMLAAFSASCDGFQGHFNGSIVANKGFIRQFSGGGTKLDPTWVSVWGGTATAATFFSQVLIAYVNDYAGRRIALWCTFVLLTASTLAESFVTNNVGWLFAKILSGVGVGAMQGTLPMYLAELAPTQLRGLFTQAYTFWYVIGQLLSSVPLQWYSDHEPYNFRSPIRIQFAVIGILLLVYLFLPESPRWLIQTKRHDRAKKTLAWLHKGVPGYQVDEQVAIMENTVVEERKQNAVIGGLGLGIFRGTNGWRLFIASWPKICQQFVGLSVFNTYATYFFDTAGFADPFLITVILACAQLMSMIITMFLVDVWGRRPMTVYGYLVTVLADFGMGATGFRNVSKSPALGGLLVFFACLATFSTTSASAIGYAYLAEIPKQDLRAKSAGWGLAISNLFSTMFSYCVPLMIAGSAGWGVKTGLFFGCTGLVVVTVAWFILPEVTRRTPAEIDEMFEKKVNPRKFKRYITEAQSHTGGQDEP</sequence>
<feature type="transmembrane region" description="Helical" evidence="6">
    <location>
        <begin position="346"/>
        <end position="367"/>
    </location>
</feature>
<feature type="transmembrane region" description="Helical" evidence="6">
    <location>
        <begin position="316"/>
        <end position="334"/>
    </location>
</feature>
<dbReference type="PROSITE" id="PS50850">
    <property type="entry name" value="MFS"/>
    <property type="match status" value="1"/>
</dbReference>
<dbReference type="GO" id="GO:0005351">
    <property type="term" value="F:carbohydrate:proton symporter activity"/>
    <property type="evidence" value="ECO:0007669"/>
    <property type="project" value="TreeGrafter"/>
</dbReference>
<feature type="transmembrane region" description="Helical" evidence="6">
    <location>
        <begin position="222"/>
        <end position="239"/>
    </location>
</feature>
<evidence type="ECO:0000256" key="4">
    <source>
        <dbReference type="ARBA" id="ARBA00022989"/>
    </source>
</evidence>
<evidence type="ECO:0000313" key="8">
    <source>
        <dbReference type="EMBL" id="RSH80871.1"/>
    </source>
</evidence>
<dbReference type="InterPro" id="IPR020846">
    <property type="entry name" value="MFS_dom"/>
</dbReference>
<dbReference type="PANTHER" id="PTHR48022">
    <property type="entry name" value="PLASTIDIC GLUCOSE TRANSPORTER 4"/>
    <property type="match status" value="1"/>
</dbReference>
<dbReference type="SUPFAM" id="SSF103473">
    <property type="entry name" value="MFS general substrate transporter"/>
    <property type="match status" value="1"/>
</dbReference>
<keyword evidence="5 6" id="KW-0472">Membrane</keyword>
<gene>
    <name evidence="8" type="ORF">EHS25_007040</name>
</gene>
<dbReference type="EMBL" id="RSCD01000032">
    <property type="protein sequence ID" value="RSH80871.1"/>
    <property type="molecule type" value="Genomic_DNA"/>
</dbReference>
<name>A0A427XPW8_9TREE</name>
<comment type="caution">
    <text evidence="8">The sequence shown here is derived from an EMBL/GenBank/DDBJ whole genome shotgun (WGS) entry which is preliminary data.</text>
</comment>
<feature type="domain" description="Major facilitator superfamily (MFS) profile" evidence="7">
    <location>
        <begin position="57"/>
        <end position="495"/>
    </location>
</feature>
<feature type="transmembrane region" description="Helical" evidence="6">
    <location>
        <begin position="439"/>
        <end position="462"/>
    </location>
</feature>
<dbReference type="Gene3D" id="1.20.1250.20">
    <property type="entry name" value="MFS general substrate transporter like domains"/>
    <property type="match status" value="1"/>
</dbReference>
<dbReference type="OrthoDB" id="6612291at2759"/>
<dbReference type="AlphaFoldDB" id="A0A427XPW8"/>
<dbReference type="PANTHER" id="PTHR48022:SF10">
    <property type="entry name" value="MAJOR FACILITATOR SUPERFAMILY (MFS) PROFILE DOMAIN-CONTAINING PROTEIN"/>
    <property type="match status" value="1"/>
</dbReference>
<keyword evidence="4 6" id="KW-1133">Transmembrane helix</keyword>